<sequence length="642" mass="69684">MDLRGKTIVLAGSFRTEPVAKLKMRLQGAGANVVDEVSPSVDAVFNGYGNSYPNEHVRAAERLGVPVLPVEELLAVRRGKPNGSGDFPGRAALEAARDDPGALLTMLEDADWSAFRPERDLPALRALLAEVEERHGITGAHRVATDRLRERGARLRHPYTMFGGDFQDYALSPCGRYLATGRATKKGNYDGTGPLQVWEMATGRVVNGVDVQYGVGWRGYRDTVQWSVDGTRVALAFCTNNVGLWDPFGARLNPYGRADVTDGFDAAATFALAPDGRRAYISMGSEHEMAGCVAALDQGEVFYNDYRLHNRGPEPDMLTAPLPEEMKERLKSDEFAFRRVRWSRDGGRLLGHNGPWATAVDVPSGRMRWLTLTVGDVAWSPDDRRAAALTSGRSPRLTVLDAGTGQPAGDPADQAEGTLHWGMRGAEARLAVVVDDGGGVDVYDENGRHRYHLPIATTDRNGRSFYNGQERPWAWEPAGEFGACLTADGRAEVWSLGDEPARAGSIQTPEGTEAVLWGAGGVLALIGAQTLRFVDALTGAVSGDFVFGRHFDGERSPLDDEDEPLHGMFQSDAFPLADSSWCAIADPAIGPAAALVIADEERLDDLDAVVSWTVDRRFSWPVRWGRLDVVTSAEAAAARLRL</sequence>
<reference evidence="2" key="1">
    <citation type="journal article" date="2019" name="Int. J. Syst. Evol. Microbiol.">
        <title>The Global Catalogue of Microorganisms (GCM) 10K type strain sequencing project: providing services to taxonomists for standard genome sequencing and annotation.</title>
        <authorList>
            <consortium name="The Broad Institute Genomics Platform"/>
            <consortium name="The Broad Institute Genome Sequencing Center for Infectious Disease"/>
            <person name="Wu L."/>
            <person name="Ma J."/>
        </authorList>
    </citation>
    <scope>NUCLEOTIDE SEQUENCE [LARGE SCALE GENOMIC DNA]</scope>
    <source>
        <strain evidence="2">TBRC 1276</strain>
    </source>
</reference>
<evidence type="ECO:0000313" key="1">
    <source>
        <dbReference type="EMBL" id="MFC4014279.1"/>
    </source>
</evidence>
<organism evidence="1 2">
    <name type="scientific">Nonomuraea purpurea</name>
    <dbReference type="NCBI Taxonomy" id="1849276"/>
    <lineage>
        <taxon>Bacteria</taxon>
        <taxon>Bacillati</taxon>
        <taxon>Actinomycetota</taxon>
        <taxon>Actinomycetes</taxon>
        <taxon>Streptosporangiales</taxon>
        <taxon>Streptosporangiaceae</taxon>
        <taxon>Nonomuraea</taxon>
    </lineage>
</organism>
<evidence type="ECO:0000313" key="2">
    <source>
        <dbReference type="Proteomes" id="UP001595851"/>
    </source>
</evidence>
<proteinExistence type="predicted"/>
<evidence type="ECO:0008006" key="3">
    <source>
        <dbReference type="Google" id="ProtNLM"/>
    </source>
</evidence>
<protein>
    <recommendedName>
        <fullName evidence="3">BRCT domain-containing protein</fullName>
    </recommendedName>
</protein>
<comment type="caution">
    <text evidence="1">The sequence shown here is derived from an EMBL/GenBank/DDBJ whole genome shotgun (WGS) entry which is preliminary data.</text>
</comment>
<keyword evidence="2" id="KW-1185">Reference proteome</keyword>
<dbReference type="InterPro" id="IPR015943">
    <property type="entry name" value="WD40/YVTN_repeat-like_dom_sf"/>
</dbReference>
<accession>A0ABV8GQ10</accession>
<dbReference type="Gene3D" id="2.130.10.10">
    <property type="entry name" value="YVTN repeat-like/Quinoprotein amine dehydrogenase"/>
    <property type="match status" value="1"/>
</dbReference>
<dbReference type="Gene3D" id="3.40.50.10190">
    <property type="entry name" value="BRCT domain"/>
    <property type="match status" value="1"/>
</dbReference>
<dbReference type="SUPFAM" id="SSF82171">
    <property type="entry name" value="DPP6 N-terminal domain-like"/>
    <property type="match status" value="1"/>
</dbReference>
<dbReference type="InterPro" id="IPR036420">
    <property type="entry name" value="BRCT_dom_sf"/>
</dbReference>
<name>A0ABV8GQ10_9ACTN</name>
<dbReference type="EMBL" id="JBHSBI010000033">
    <property type="protein sequence ID" value="MFC4014279.1"/>
    <property type="molecule type" value="Genomic_DNA"/>
</dbReference>
<gene>
    <name evidence="1" type="ORF">ACFOY2_44140</name>
</gene>
<dbReference type="RefSeq" id="WP_379534124.1">
    <property type="nucleotide sequence ID" value="NZ_JBHSBI010000033.1"/>
</dbReference>
<dbReference type="Proteomes" id="UP001595851">
    <property type="component" value="Unassembled WGS sequence"/>
</dbReference>